<organism evidence="2 3">
    <name type="scientific">Parthenolecanium corni</name>
    <dbReference type="NCBI Taxonomy" id="536013"/>
    <lineage>
        <taxon>Eukaryota</taxon>
        <taxon>Metazoa</taxon>
        <taxon>Ecdysozoa</taxon>
        <taxon>Arthropoda</taxon>
        <taxon>Hexapoda</taxon>
        <taxon>Insecta</taxon>
        <taxon>Pterygota</taxon>
        <taxon>Neoptera</taxon>
        <taxon>Paraneoptera</taxon>
        <taxon>Hemiptera</taxon>
        <taxon>Sternorrhyncha</taxon>
        <taxon>Coccoidea</taxon>
        <taxon>Coccidae</taxon>
        <taxon>Parthenolecanium</taxon>
    </lineage>
</organism>
<gene>
    <name evidence="2" type="ORF">V9T40_010354</name>
</gene>
<protein>
    <submittedName>
        <fullName evidence="2">Uncharacterized protein</fullName>
    </submittedName>
</protein>
<feature type="region of interest" description="Disordered" evidence="1">
    <location>
        <begin position="135"/>
        <end position="155"/>
    </location>
</feature>
<reference evidence="2 3" key="1">
    <citation type="submission" date="2024-03" db="EMBL/GenBank/DDBJ databases">
        <title>Adaptation during the transition from Ophiocordyceps entomopathogen to insect associate is accompanied by gene loss and intensified selection.</title>
        <authorList>
            <person name="Ward C.M."/>
            <person name="Onetto C.A."/>
            <person name="Borneman A.R."/>
        </authorList>
    </citation>
    <scope>NUCLEOTIDE SEQUENCE [LARGE SCALE GENOMIC DNA]</scope>
    <source>
        <strain evidence="2">AWRI1</strain>
        <tissue evidence="2">Single Adult Female</tissue>
    </source>
</reference>
<evidence type="ECO:0000313" key="3">
    <source>
        <dbReference type="Proteomes" id="UP001367676"/>
    </source>
</evidence>
<proteinExistence type="predicted"/>
<keyword evidence="3" id="KW-1185">Reference proteome</keyword>
<dbReference type="AlphaFoldDB" id="A0AAN9TLP6"/>
<comment type="caution">
    <text evidence="2">The sequence shown here is derived from an EMBL/GenBank/DDBJ whole genome shotgun (WGS) entry which is preliminary data.</text>
</comment>
<sequence length="192" mass="21150">MDFKKKILFNMLKKLRKRDSCDVYGEHVAMKLRNYSERTRSIVQHLVNNILFEADMGKFNDVSTLNHYTSVRSSTFLENRNSSISPAPASSNCSNANSQYSPRACTPIRPVTPCGTDPPAPQFSASQSLVQKINPTENCSPSSKTNSYVNSVSHSDLPTNGPISNTESLHPPCIPNNISLTTNTEGSHAFVL</sequence>
<dbReference type="EMBL" id="JBBCAQ010000035">
    <property type="protein sequence ID" value="KAK7578149.1"/>
    <property type="molecule type" value="Genomic_DNA"/>
</dbReference>
<name>A0AAN9TLP6_9HEMI</name>
<evidence type="ECO:0000256" key="1">
    <source>
        <dbReference type="SAM" id="MobiDB-lite"/>
    </source>
</evidence>
<accession>A0AAN9TLP6</accession>
<dbReference type="Proteomes" id="UP001367676">
    <property type="component" value="Unassembled WGS sequence"/>
</dbReference>
<evidence type="ECO:0000313" key="2">
    <source>
        <dbReference type="EMBL" id="KAK7578149.1"/>
    </source>
</evidence>